<dbReference type="InterPro" id="IPR000415">
    <property type="entry name" value="Nitroreductase-like"/>
</dbReference>
<dbReference type="PANTHER" id="PTHR43745">
    <property type="entry name" value="NITROREDUCTASE MJ1384-RELATED"/>
    <property type="match status" value="1"/>
</dbReference>
<dbReference type="CDD" id="cd02142">
    <property type="entry name" value="McbC_SagB-like_oxidoreductase"/>
    <property type="match status" value="1"/>
</dbReference>
<evidence type="ECO:0000313" key="3">
    <source>
        <dbReference type="Proteomes" id="UP000482487"/>
    </source>
</evidence>
<protein>
    <submittedName>
        <fullName evidence="2">SagB/ThcOx family dehydrogenase</fullName>
    </submittedName>
</protein>
<dbReference type="SUPFAM" id="SSF55469">
    <property type="entry name" value="FMN-dependent nitroreductase-like"/>
    <property type="match status" value="1"/>
</dbReference>
<sequence length="218" mass="23302">MDRRTFIRSAGALCVGLGLVGNKAAFAQKSEILPPPSLPGGKTLEEALRARQSIRSYAEKDVPGEVLSGLLWAACGINRKETGKRTAPSAVNKQEIDVWVAKKDGFFVYDAKEHALVPKGDADIRALTGTQSYVPTAPLDLVYVADMGKVAGKTEEEKSNLAWADTGYISQNVYLYCAVMGLGTVVRASIDIPALSKAMGLPANQRVIMAQCVGYPKA</sequence>
<dbReference type="InterPro" id="IPR052544">
    <property type="entry name" value="Bacteriocin_Proc_Enz"/>
</dbReference>
<proteinExistence type="predicted"/>
<dbReference type="Pfam" id="PF00881">
    <property type="entry name" value="Nitroreductase"/>
    <property type="match status" value="1"/>
</dbReference>
<evidence type="ECO:0000313" key="2">
    <source>
        <dbReference type="EMBL" id="MYL84720.1"/>
    </source>
</evidence>
<dbReference type="AlphaFoldDB" id="A0A7C9IVD6"/>
<reference evidence="2 3" key="1">
    <citation type="submission" date="2020-01" db="EMBL/GenBank/DDBJ databases">
        <title>Genome sequence of Desulfovibrio aerotolerans DSM 16695(T).</title>
        <authorList>
            <person name="Karnachuk O."/>
            <person name="Avakyan M."/>
            <person name="Mardanov A."/>
            <person name="Kadnikov V."/>
            <person name="Ravin N."/>
        </authorList>
    </citation>
    <scope>NUCLEOTIDE SEQUENCE [LARGE SCALE GENOMIC DNA]</scope>
    <source>
        <strain evidence="2 3">DSM 16695</strain>
    </source>
</reference>
<gene>
    <name evidence="2" type="ORF">GTA51_16525</name>
</gene>
<dbReference type="InterPro" id="IPR029479">
    <property type="entry name" value="Nitroreductase"/>
</dbReference>
<feature type="domain" description="Nitroreductase" evidence="1">
    <location>
        <begin position="48"/>
        <end position="215"/>
    </location>
</feature>
<dbReference type="EMBL" id="WVUD01000040">
    <property type="protein sequence ID" value="MYL84720.1"/>
    <property type="molecule type" value="Genomic_DNA"/>
</dbReference>
<comment type="caution">
    <text evidence="2">The sequence shown here is derived from an EMBL/GenBank/DDBJ whole genome shotgun (WGS) entry which is preliminary data.</text>
</comment>
<dbReference type="RefSeq" id="WP_160962995.1">
    <property type="nucleotide sequence ID" value="NZ_WVUD01000040.1"/>
</dbReference>
<dbReference type="Proteomes" id="UP000482487">
    <property type="component" value="Unassembled WGS sequence"/>
</dbReference>
<evidence type="ECO:0000259" key="1">
    <source>
        <dbReference type="Pfam" id="PF00881"/>
    </source>
</evidence>
<dbReference type="PANTHER" id="PTHR43745:SF2">
    <property type="entry name" value="NITROREDUCTASE MJ1384-RELATED"/>
    <property type="match status" value="1"/>
</dbReference>
<keyword evidence="3" id="KW-1185">Reference proteome</keyword>
<dbReference type="GO" id="GO:0016491">
    <property type="term" value="F:oxidoreductase activity"/>
    <property type="evidence" value="ECO:0007669"/>
    <property type="project" value="InterPro"/>
</dbReference>
<dbReference type="OrthoDB" id="9801593at2"/>
<dbReference type="Gene3D" id="3.40.109.10">
    <property type="entry name" value="NADH Oxidase"/>
    <property type="match status" value="1"/>
</dbReference>
<organism evidence="2 3">
    <name type="scientific">Solidesulfovibrio aerotolerans</name>
    <dbReference type="NCBI Taxonomy" id="295255"/>
    <lineage>
        <taxon>Bacteria</taxon>
        <taxon>Pseudomonadati</taxon>
        <taxon>Thermodesulfobacteriota</taxon>
        <taxon>Desulfovibrionia</taxon>
        <taxon>Desulfovibrionales</taxon>
        <taxon>Desulfovibrionaceae</taxon>
        <taxon>Solidesulfovibrio</taxon>
    </lineage>
</organism>
<name>A0A7C9IVD6_9BACT</name>
<accession>A0A7C9IVD6</accession>